<evidence type="ECO:0000259" key="7">
    <source>
        <dbReference type="SMART" id="SM00082"/>
    </source>
</evidence>
<dbReference type="FunFam" id="3.80.10.10:FF:000169">
    <property type="entry name" value="TLR4 interactor with leucine rich repeats"/>
    <property type="match status" value="1"/>
</dbReference>
<dbReference type="OrthoDB" id="1055097at2759"/>
<keyword evidence="1" id="KW-0433">Leucine-rich repeat</keyword>
<keyword evidence="5" id="KW-0812">Transmembrane</keyword>
<evidence type="ECO:0000256" key="3">
    <source>
        <dbReference type="ARBA" id="ARBA00022737"/>
    </source>
</evidence>
<evidence type="ECO:0000256" key="5">
    <source>
        <dbReference type="SAM" id="Phobius"/>
    </source>
</evidence>
<dbReference type="InterPro" id="IPR026906">
    <property type="entry name" value="LRR_5"/>
</dbReference>
<feature type="transmembrane region" description="Helical" evidence="5">
    <location>
        <begin position="527"/>
        <end position="551"/>
    </location>
</feature>
<dbReference type="Pfam" id="PF13306">
    <property type="entry name" value="LRR_5"/>
    <property type="match status" value="1"/>
</dbReference>
<dbReference type="SMART" id="SM00369">
    <property type="entry name" value="LRR_TYP"/>
    <property type="match status" value="12"/>
</dbReference>
<dbReference type="SMART" id="SM00082">
    <property type="entry name" value="LRRCT"/>
    <property type="match status" value="1"/>
</dbReference>
<feature type="chain" id="PRO_5028273822" evidence="6">
    <location>
        <begin position="26"/>
        <end position="730"/>
    </location>
</feature>
<gene>
    <name evidence="9" type="primary">LOC109473839</name>
</gene>
<keyword evidence="2 6" id="KW-0732">Signal</keyword>
<reference evidence="9" key="1">
    <citation type="submission" date="2025-08" db="UniProtKB">
        <authorList>
            <consortium name="RefSeq"/>
        </authorList>
    </citation>
    <scope>IDENTIFICATION</scope>
    <source>
        <tissue evidence="9">Gonad</tissue>
    </source>
</reference>
<dbReference type="GO" id="GO:0031012">
    <property type="term" value="C:extracellular matrix"/>
    <property type="evidence" value="ECO:0007669"/>
    <property type="project" value="TreeGrafter"/>
</dbReference>
<feature type="compositionally biased region" description="Polar residues" evidence="4">
    <location>
        <begin position="474"/>
        <end position="514"/>
    </location>
</feature>
<feature type="compositionally biased region" description="Polar residues" evidence="4">
    <location>
        <begin position="714"/>
        <end position="730"/>
    </location>
</feature>
<feature type="region of interest" description="Disordered" evidence="4">
    <location>
        <begin position="676"/>
        <end position="730"/>
    </location>
</feature>
<dbReference type="PROSITE" id="PS51450">
    <property type="entry name" value="LRR"/>
    <property type="match status" value="7"/>
</dbReference>
<keyword evidence="5" id="KW-1133">Transmembrane helix</keyword>
<accession>A0A6P4Z6F4</accession>
<sequence>MSSKGRRMLVLLLIIVMRKTGPTAACSSSCSSKCDCSNSGLSSVPQDLPTTITKLDLEGNAITALSQSDFSRYRSLTTLELQANQISMIHNKTFHNLTSLTHLNLGDNHLTNLTTDMFAGLSNLWYLTLHNNQLTSLPAGIFAGLGNLREVWLQHNQLTNLPTDIFAGLANLKDLQLTSNKLTNLPTDIFAGLGILRLLWLSDNKLTSLPNDIFAGLANLKDLRLSSNKLTSLPDDIFVGLGNLEKLYLNGNDIHNIEAGTFSDTTQLRDLNLGYNKIGTITANTLENLLQLQILSLYHTNINTFPVEALSNLNISVLSELSLNNNQLETLPPMAYDILASISNVRIDNNPWQCDCMMAPFRQRMNGSKPFENQIRCAGPANLIGQYLQDVNPEDLICEDMTPVYSTSSTKHIVDSTLTLSLSSFISSSPFHQSVKSTTKAPTLSPTQSNTPTADSNHGWSTVSSSPPFDPLAKSTSKALTKSNTPTADSNPGPSTVSSDSPFGFQSTMTESNPGPTGGGIVLSVPLLAALGVIFGLLLICTSTFTILYLFKRRQRDLSNTNPTGTSSRHDQIRQHGFTTNAGINSQSETPHPDTEDSQHIYNLPTDEDPDTVEYNTIGEVNQSESPHRGAGNRQSLDSFNDGYEVPSPSLCSGEGPQSHKYVNSCVTAAAKDAEAGPQVVIYENEDESVDNQSQTAAAPGADSPNHYEPLRDPSSQQQHTYTSLLPNGN</sequence>
<feature type="region of interest" description="Disordered" evidence="4">
    <location>
        <begin position="436"/>
        <end position="514"/>
    </location>
</feature>
<dbReference type="InterPro" id="IPR001611">
    <property type="entry name" value="Leu-rich_rpt"/>
</dbReference>
<dbReference type="SMART" id="SM00365">
    <property type="entry name" value="LRR_SD22"/>
    <property type="match status" value="8"/>
</dbReference>
<dbReference type="GeneID" id="109473839"/>
<dbReference type="PANTHER" id="PTHR24373:SF383">
    <property type="entry name" value="LEUCINE-RICH REPEAT-CONTAINING PROTEIN 15-LIKE"/>
    <property type="match status" value="1"/>
</dbReference>
<dbReference type="Gene3D" id="3.80.10.10">
    <property type="entry name" value="Ribonuclease Inhibitor"/>
    <property type="match status" value="3"/>
</dbReference>
<feature type="region of interest" description="Disordered" evidence="4">
    <location>
        <begin position="581"/>
        <end position="658"/>
    </location>
</feature>
<evidence type="ECO:0000313" key="9">
    <source>
        <dbReference type="RefSeq" id="XP_019629504.1"/>
    </source>
</evidence>
<dbReference type="AlphaFoldDB" id="A0A6P4Z6F4"/>
<feature type="domain" description="LRRCT" evidence="7">
    <location>
        <begin position="350"/>
        <end position="399"/>
    </location>
</feature>
<dbReference type="InterPro" id="IPR003591">
    <property type="entry name" value="Leu-rich_rpt_typical-subtyp"/>
</dbReference>
<dbReference type="Pfam" id="PF13855">
    <property type="entry name" value="LRR_8"/>
    <property type="match status" value="1"/>
</dbReference>
<dbReference type="KEGG" id="bbel:109473839"/>
<evidence type="ECO:0000256" key="4">
    <source>
        <dbReference type="SAM" id="MobiDB-lite"/>
    </source>
</evidence>
<organism evidence="8 9">
    <name type="scientific">Branchiostoma belcheri</name>
    <name type="common">Amphioxus</name>
    <dbReference type="NCBI Taxonomy" id="7741"/>
    <lineage>
        <taxon>Eukaryota</taxon>
        <taxon>Metazoa</taxon>
        <taxon>Chordata</taxon>
        <taxon>Cephalochordata</taxon>
        <taxon>Leptocardii</taxon>
        <taxon>Amphioxiformes</taxon>
        <taxon>Branchiostomatidae</taxon>
        <taxon>Branchiostoma</taxon>
    </lineage>
</organism>
<dbReference type="PANTHER" id="PTHR24373">
    <property type="entry name" value="SLIT RELATED LEUCINE-RICH REPEAT NEURONAL PROTEIN"/>
    <property type="match status" value="1"/>
</dbReference>
<dbReference type="InterPro" id="IPR050328">
    <property type="entry name" value="Dev_Immune_Receptor"/>
</dbReference>
<evidence type="ECO:0000256" key="6">
    <source>
        <dbReference type="SAM" id="SignalP"/>
    </source>
</evidence>
<keyword evidence="3" id="KW-0677">Repeat</keyword>
<feature type="compositionally biased region" description="Polar residues" evidence="4">
    <location>
        <begin position="436"/>
        <end position="467"/>
    </location>
</feature>
<feature type="compositionally biased region" description="Polar residues" evidence="4">
    <location>
        <begin position="581"/>
        <end position="590"/>
    </location>
</feature>
<name>A0A6P4Z6F4_BRABE</name>
<evidence type="ECO:0000313" key="8">
    <source>
        <dbReference type="Proteomes" id="UP000515135"/>
    </source>
</evidence>
<dbReference type="SMART" id="SM00364">
    <property type="entry name" value="LRR_BAC"/>
    <property type="match status" value="6"/>
</dbReference>
<keyword evidence="8" id="KW-1185">Reference proteome</keyword>
<dbReference type="RefSeq" id="XP_019629504.1">
    <property type="nucleotide sequence ID" value="XM_019773945.1"/>
</dbReference>
<protein>
    <submittedName>
        <fullName evidence="9">Leucine-rich repeat-containing protein 15-like</fullName>
    </submittedName>
</protein>
<dbReference type="InterPro" id="IPR032675">
    <property type="entry name" value="LRR_dom_sf"/>
</dbReference>
<feature type="signal peptide" evidence="6">
    <location>
        <begin position="1"/>
        <end position="25"/>
    </location>
</feature>
<dbReference type="Proteomes" id="UP000515135">
    <property type="component" value="Unplaced"/>
</dbReference>
<proteinExistence type="predicted"/>
<keyword evidence="5" id="KW-0472">Membrane</keyword>
<dbReference type="SUPFAM" id="SSF52058">
    <property type="entry name" value="L domain-like"/>
    <property type="match status" value="1"/>
</dbReference>
<evidence type="ECO:0000256" key="1">
    <source>
        <dbReference type="ARBA" id="ARBA00022614"/>
    </source>
</evidence>
<evidence type="ECO:0000256" key="2">
    <source>
        <dbReference type="ARBA" id="ARBA00022729"/>
    </source>
</evidence>
<dbReference type="GO" id="GO:0005615">
    <property type="term" value="C:extracellular space"/>
    <property type="evidence" value="ECO:0007669"/>
    <property type="project" value="TreeGrafter"/>
</dbReference>
<dbReference type="InterPro" id="IPR000483">
    <property type="entry name" value="Cys-rich_flank_reg_C"/>
</dbReference>